<dbReference type="EMBL" id="SRLO01000605">
    <property type="protein sequence ID" value="TNN50805.1"/>
    <property type="molecule type" value="Genomic_DNA"/>
</dbReference>
<protein>
    <submittedName>
        <fullName evidence="2">Uncharacterized protein</fullName>
    </submittedName>
</protein>
<keyword evidence="3" id="KW-1185">Reference proteome</keyword>
<evidence type="ECO:0000313" key="2">
    <source>
        <dbReference type="EMBL" id="TNN50805.1"/>
    </source>
</evidence>
<dbReference type="AlphaFoldDB" id="A0A4Z2GCF8"/>
<evidence type="ECO:0000313" key="3">
    <source>
        <dbReference type="Proteomes" id="UP000314294"/>
    </source>
</evidence>
<dbReference type="Proteomes" id="UP000314294">
    <property type="component" value="Unassembled WGS sequence"/>
</dbReference>
<name>A0A4Z2GCF8_9TELE</name>
<accession>A0A4Z2GCF8</accession>
<feature type="compositionally biased region" description="Basic and acidic residues" evidence="1">
    <location>
        <begin position="67"/>
        <end position="79"/>
    </location>
</feature>
<organism evidence="2 3">
    <name type="scientific">Liparis tanakae</name>
    <name type="common">Tanaka's snailfish</name>
    <dbReference type="NCBI Taxonomy" id="230148"/>
    <lineage>
        <taxon>Eukaryota</taxon>
        <taxon>Metazoa</taxon>
        <taxon>Chordata</taxon>
        <taxon>Craniata</taxon>
        <taxon>Vertebrata</taxon>
        <taxon>Euteleostomi</taxon>
        <taxon>Actinopterygii</taxon>
        <taxon>Neopterygii</taxon>
        <taxon>Teleostei</taxon>
        <taxon>Neoteleostei</taxon>
        <taxon>Acanthomorphata</taxon>
        <taxon>Eupercaria</taxon>
        <taxon>Perciformes</taxon>
        <taxon>Cottioidei</taxon>
        <taxon>Cottales</taxon>
        <taxon>Liparidae</taxon>
        <taxon>Liparis</taxon>
    </lineage>
</organism>
<evidence type="ECO:0000256" key="1">
    <source>
        <dbReference type="SAM" id="MobiDB-lite"/>
    </source>
</evidence>
<proteinExistence type="predicted"/>
<reference evidence="2 3" key="1">
    <citation type="submission" date="2019-03" db="EMBL/GenBank/DDBJ databases">
        <title>First draft genome of Liparis tanakae, snailfish: a comprehensive survey of snailfish specific genes.</title>
        <authorList>
            <person name="Kim W."/>
            <person name="Song I."/>
            <person name="Jeong J.-H."/>
            <person name="Kim D."/>
            <person name="Kim S."/>
            <person name="Ryu S."/>
            <person name="Song J.Y."/>
            <person name="Lee S.K."/>
        </authorList>
    </citation>
    <scope>NUCLEOTIDE SEQUENCE [LARGE SCALE GENOMIC DNA]</scope>
    <source>
        <tissue evidence="2">Muscle</tissue>
    </source>
</reference>
<comment type="caution">
    <text evidence="2">The sequence shown here is derived from an EMBL/GenBank/DDBJ whole genome shotgun (WGS) entry which is preliminary data.</text>
</comment>
<sequence>MSLTWSADDGREMEMLNTHRYSTVVVFGPRTVNTVFKTSSNHEVNTSTRCLGQSDRIWNGSPLSWKSGEKEKGGAEEGKGACPGSVRLGLCPLDSVPRLAALHTSLAWLVQGPAPPPSLLPPDALIHSSLTPSELQPAFDRLHHLSAPELWAIRGERER</sequence>
<gene>
    <name evidence="2" type="ORF">EYF80_039017</name>
</gene>
<feature type="region of interest" description="Disordered" evidence="1">
    <location>
        <begin position="61"/>
        <end position="81"/>
    </location>
</feature>